<sequence>MMPFNAVASITTVMFETYEKYPENIPNESLSINLFSFQLLISSNVSQPSSYFNRTSKTLKAHFEWCAPDVPYTGINSKRNYGTFCCCNTDFCNKDEPDEPEQPFHKVQQLISGTKADYIELLKVASGLGIIETPDTNSLH</sequence>
<accession>A0A915BNN4</accession>
<evidence type="ECO:0000313" key="2">
    <source>
        <dbReference type="WBParaSite" id="PgR049_g008_t03"/>
    </source>
</evidence>
<dbReference type="Proteomes" id="UP000887569">
    <property type="component" value="Unplaced"/>
</dbReference>
<dbReference type="AlphaFoldDB" id="A0A915BNN4"/>
<protein>
    <submittedName>
        <fullName evidence="2">Uncharacterized protein</fullName>
    </submittedName>
</protein>
<proteinExistence type="predicted"/>
<dbReference type="WBParaSite" id="PgR049_g008_t03">
    <property type="protein sequence ID" value="PgR049_g008_t03"/>
    <property type="gene ID" value="PgR049_g008"/>
</dbReference>
<organism evidence="1 2">
    <name type="scientific">Parascaris univalens</name>
    <name type="common">Nematode worm</name>
    <dbReference type="NCBI Taxonomy" id="6257"/>
    <lineage>
        <taxon>Eukaryota</taxon>
        <taxon>Metazoa</taxon>
        <taxon>Ecdysozoa</taxon>
        <taxon>Nematoda</taxon>
        <taxon>Chromadorea</taxon>
        <taxon>Rhabditida</taxon>
        <taxon>Spirurina</taxon>
        <taxon>Ascaridomorpha</taxon>
        <taxon>Ascaridoidea</taxon>
        <taxon>Ascarididae</taxon>
        <taxon>Parascaris</taxon>
    </lineage>
</organism>
<name>A0A915BNN4_PARUN</name>
<keyword evidence="1" id="KW-1185">Reference proteome</keyword>
<reference evidence="2" key="1">
    <citation type="submission" date="2022-11" db="UniProtKB">
        <authorList>
            <consortium name="WormBaseParasite"/>
        </authorList>
    </citation>
    <scope>IDENTIFICATION</scope>
</reference>
<evidence type="ECO:0000313" key="1">
    <source>
        <dbReference type="Proteomes" id="UP000887569"/>
    </source>
</evidence>